<dbReference type="Pfam" id="PF14013">
    <property type="entry name" value="MT0933_antitox"/>
    <property type="match status" value="1"/>
</dbReference>
<accession>A0ABP7AXK5</accession>
<proteinExistence type="predicted"/>
<sequence>MGIFDKAKDMIGDHNDQVDQAIDKAADLADQKTGGQYTEQIDQSAEQIKEQLDKMAEEPPAGA</sequence>
<reference evidence="2" key="1">
    <citation type="journal article" date="2019" name="Int. J. Syst. Evol. Microbiol.">
        <title>The Global Catalogue of Microorganisms (GCM) 10K type strain sequencing project: providing services to taxonomists for standard genome sequencing and annotation.</title>
        <authorList>
            <consortium name="The Broad Institute Genomics Platform"/>
            <consortium name="The Broad Institute Genome Sequencing Center for Infectious Disease"/>
            <person name="Wu L."/>
            <person name="Ma J."/>
        </authorList>
    </citation>
    <scope>NUCLEOTIDE SEQUENCE [LARGE SCALE GENOMIC DNA]</scope>
    <source>
        <strain evidence="2">JCM 16929</strain>
    </source>
</reference>
<organism evidence="1 2">
    <name type="scientific">Microlunatus ginsengisoli</name>
    <dbReference type="NCBI Taxonomy" id="363863"/>
    <lineage>
        <taxon>Bacteria</taxon>
        <taxon>Bacillati</taxon>
        <taxon>Actinomycetota</taxon>
        <taxon>Actinomycetes</taxon>
        <taxon>Propionibacteriales</taxon>
        <taxon>Propionibacteriaceae</taxon>
        <taxon>Microlunatus</taxon>
    </lineage>
</organism>
<name>A0ABP7AXK5_9ACTN</name>
<evidence type="ECO:0008006" key="3">
    <source>
        <dbReference type="Google" id="ProtNLM"/>
    </source>
</evidence>
<keyword evidence="2" id="KW-1185">Reference proteome</keyword>
<dbReference type="EMBL" id="BAABAB010000052">
    <property type="protein sequence ID" value="GAA3642464.1"/>
    <property type="molecule type" value="Genomic_DNA"/>
</dbReference>
<evidence type="ECO:0000313" key="1">
    <source>
        <dbReference type="EMBL" id="GAA3642464.1"/>
    </source>
</evidence>
<dbReference type="Proteomes" id="UP001501490">
    <property type="component" value="Unassembled WGS sequence"/>
</dbReference>
<protein>
    <recommendedName>
        <fullName evidence="3">Antitoxin</fullName>
    </recommendedName>
</protein>
<gene>
    <name evidence="1" type="ORF">GCM10022236_51440</name>
</gene>
<comment type="caution">
    <text evidence="1">The sequence shown here is derived from an EMBL/GenBank/DDBJ whole genome shotgun (WGS) entry which is preliminary data.</text>
</comment>
<evidence type="ECO:0000313" key="2">
    <source>
        <dbReference type="Proteomes" id="UP001501490"/>
    </source>
</evidence>
<dbReference type="InterPro" id="IPR028037">
    <property type="entry name" value="Antitoxin_Rv0909/MT0933"/>
</dbReference>
<dbReference type="RefSeq" id="WP_344809981.1">
    <property type="nucleotide sequence ID" value="NZ_BAABAB010000052.1"/>
</dbReference>